<feature type="DNA-binding region" description="H-T-H motif" evidence="2">
    <location>
        <begin position="31"/>
        <end position="50"/>
    </location>
</feature>
<reference evidence="5 6" key="1">
    <citation type="submission" date="2023-11" db="EMBL/GenBank/DDBJ databases">
        <title>Actinomadura monticuli sp. nov., isolated from volcanic ash.</title>
        <authorList>
            <person name="Lee S.D."/>
            <person name="Yang H."/>
            <person name="Kim I.S."/>
        </authorList>
    </citation>
    <scope>NUCLEOTIDE SEQUENCE [LARGE SCALE GENOMIC DNA]</scope>
    <source>
        <strain evidence="5 6">DLS-62</strain>
    </source>
</reference>
<dbReference type="PANTHER" id="PTHR30055:SF146">
    <property type="entry name" value="HTH-TYPE TRANSCRIPTIONAL DUAL REGULATOR CECR"/>
    <property type="match status" value="1"/>
</dbReference>
<feature type="compositionally biased region" description="Basic and acidic residues" evidence="3">
    <location>
        <begin position="190"/>
        <end position="199"/>
    </location>
</feature>
<dbReference type="Pfam" id="PF00440">
    <property type="entry name" value="TetR_N"/>
    <property type="match status" value="1"/>
</dbReference>
<dbReference type="InterPro" id="IPR009057">
    <property type="entry name" value="Homeodomain-like_sf"/>
</dbReference>
<dbReference type="PROSITE" id="PS50977">
    <property type="entry name" value="HTH_TETR_2"/>
    <property type="match status" value="1"/>
</dbReference>
<dbReference type="EMBL" id="JAXCEI010000022">
    <property type="protein sequence ID" value="MFA1543810.1"/>
    <property type="molecule type" value="Genomic_DNA"/>
</dbReference>
<gene>
    <name evidence="5" type="ORF">SM611_33195</name>
</gene>
<dbReference type="InterPro" id="IPR050109">
    <property type="entry name" value="HTH-type_TetR-like_transc_reg"/>
</dbReference>
<comment type="caution">
    <text evidence="5">The sequence shown here is derived from an EMBL/GenBank/DDBJ whole genome shotgun (WGS) entry which is preliminary data.</text>
</comment>
<dbReference type="RefSeq" id="WP_371954307.1">
    <property type="nucleotide sequence ID" value="NZ_JAXCEI010000022.1"/>
</dbReference>
<evidence type="ECO:0000256" key="1">
    <source>
        <dbReference type="ARBA" id="ARBA00023125"/>
    </source>
</evidence>
<evidence type="ECO:0000256" key="2">
    <source>
        <dbReference type="PROSITE-ProRule" id="PRU00335"/>
    </source>
</evidence>
<proteinExistence type="predicted"/>
<evidence type="ECO:0000259" key="4">
    <source>
        <dbReference type="PROSITE" id="PS50977"/>
    </source>
</evidence>
<feature type="region of interest" description="Disordered" evidence="3">
    <location>
        <begin position="177"/>
        <end position="219"/>
    </location>
</feature>
<organism evidence="5 6">
    <name type="scientific">Actinomadura monticuli</name>
    <dbReference type="NCBI Taxonomy" id="3097367"/>
    <lineage>
        <taxon>Bacteria</taxon>
        <taxon>Bacillati</taxon>
        <taxon>Actinomycetota</taxon>
        <taxon>Actinomycetes</taxon>
        <taxon>Streptosporangiales</taxon>
        <taxon>Thermomonosporaceae</taxon>
        <taxon>Actinomadura</taxon>
    </lineage>
</organism>
<name>A0ABV4QMB3_9ACTN</name>
<keyword evidence="6" id="KW-1185">Reference proteome</keyword>
<dbReference type="Proteomes" id="UP001569963">
    <property type="component" value="Unassembled WGS sequence"/>
</dbReference>
<dbReference type="SUPFAM" id="SSF46689">
    <property type="entry name" value="Homeodomain-like"/>
    <property type="match status" value="1"/>
</dbReference>
<evidence type="ECO:0000313" key="6">
    <source>
        <dbReference type="Proteomes" id="UP001569963"/>
    </source>
</evidence>
<sequence length="219" mass="23509">MSPRMSAADRRELAVRAAMAEFAHGGYDGTSTWTIARRIGVSQPYMFRLFPSKHALFLAAAERCFDDVEDVLRGAARDRRGGDALAAMAEACARLPRDAPALPRLQLKIYAVAVRDDDVARLGRVRWARLWRVVGDLTGAPPEEIARFLSAGLLVNVQAAFGAPDGPDLPRATAQWAEGLRGADTPHGAENPHEADIPRGTDTARAAETSADRPEAAGG</sequence>
<evidence type="ECO:0000313" key="5">
    <source>
        <dbReference type="EMBL" id="MFA1543810.1"/>
    </source>
</evidence>
<evidence type="ECO:0000256" key="3">
    <source>
        <dbReference type="SAM" id="MobiDB-lite"/>
    </source>
</evidence>
<feature type="domain" description="HTH tetR-type" evidence="4">
    <location>
        <begin position="8"/>
        <end position="68"/>
    </location>
</feature>
<keyword evidence="1 2" id="KW-0238">DNA-binding</keyword>
<protein>
    <submittedName>
        <fullName evidence="5">TetR/AcrR family transcriptional regulator</fullName>
    </submittedName>
</protein>
<feature type="compositionally biased region" description="Basic and acidic residues" evidence="3">
    <location>
        <begin position="210"/>
        <end position="219"/>
    </location>
</feature>
<dbReference type="InterPro" id="IPR001647">
    <property type="entry name" value="HTH_TetR"/>
</dbReference>
<dbReference type="PANTHER" id="PTHR30055">
    <property type="entry name" value="HTH-TYPE TRANSCRIPTIONAL REGULATOR RUTR"/>
    <property type="match status" value="1"/>
</dbReference>
<dbReference type="Gene3D" id="1.10.357.10">
    <property type="entry name" value="Tetracycline Repressor, domain 2"/>
    <property type="match status" value="1"/>
</dbReference>
<accession>A0ABV4QMB3</accession>